<dbReference type="AlphaFoldDB" id="A0A7D6ZIS4"/>
<evidence type="ECO:0000313" key="4">
    <source>
        <dbReference type="Proteomes" id="UP000515512"/>
    </source>
</evidence>
<feature type="region of interest" description="Disordered" evidence="1">
    <location>
        <begin position="1"/>
        <end position="20"/>
    </location>
</feature>
<keyword evidence="2" id="KW-1133">Transmembrane helix</keyword>
<keyword evidence="4" id="KW-1185">Reference proteome</keyword>
<evidence type="ECO:0000256" key="1">
    <source>
        <dbReference type="SAM" id="MobiDB-lite"/>
    </source>
</evidence>
<dbReference type="RefSeq" id="WP_181583153.1">
    <property type="nucleotide sequence ID" value="NZ_CP059399.1"/>
</dbReference>
<name>A0A7D6ZIS4_9NOCA</name>
<evidence type="ECO:0000256" key="2">
    <source>
        <dbReference type="SAM" id="Phobius"/>
    </source>
</evidence>
<dbReference type="Proteomes" id="UP000515512">
    <property type="component" value="Chromosome"/>
</dbReference>
<evidence type="ECO:0000313" key="3">
    <source>
        <dbReference type="EMBL" id="QLY31979.1"/>
    </source>
</evidence>
<dbReference type="KEGG" id="nhu:H0264_06690"/>
<proteinExistence type="predicted"/>
<keyword evidence="2" id="KW-0812">Transmembrane</keyword>
<accession>A0A7D6ZIS4</accession>
<organism evidence="3 4">
    <name type="scientific">Nocardia huaxiensis</name>
    <dbReference type="NCBI Taxonomy" id="2755382"/>
    <lineage>
        <taxon>Bacteria</taxon>
        <taxon>Bacillati</taxon>
        <taxon>Actinomycetota</taxon>
        <taxon>Actinomycetes</taxon>
        <taxon>Mycobacteriales</taxon>
        <taxon>Nocardiaceae</taxon>
        <taxon>Nocardia</taxon>
    </lineage>
</organism>
<gene>
    <name evidence="3" type="ORF">H0264_06690</name>
</gene>
<sequence>MTTEATAAEPSDETVTDEPAPIRRKRWWPWAVLSTAALTGVASVAVWMAVHSSPEATGRTKLQAAQLALINATGVHYIGRFPAANDENLSFDLRVTNVGDMSGTIEFEPGKPLSYLRIGDMAFLQGSADAWIAGGLNETDAANAEGKQLLQSSKLRGIDFAASLTPAKLGSLLDPNAKDNTPVETGAPITVDGHRSIPLVSGEMTTYVNAGRVDRIVHPYLDVQVWQMSSEEVTQFYRDLRPTVTALDVARDSGSWVSSDGTWSNPCAPTCTLTSTVTSTANPFAETVPGAPSPADTIALSYRTVLTIDGVVTTPPDCSGVTEMPRIGTTTLSCTFLRSAGSEFSATLSTEAVIGRTRADILLQTLDDNATKSRNKSGCPIILVEYKVTRSKSSC</sequence>
<feature type="transmembrane region" description="Helical" evidence="2">
    <location>
        <begin position="27"/>
        <end position="50"/>
    </location>
</feature>
<keyword evidence="2" id="KW-0472">Membrane</keyword>
<dbReference type="EMBL" id="CP059399">
    <property type="protein sequence ID" value="QLY31979.1"/>
    <property type="molecule type" value="Genomic_DNA"/>
</dbReference>
<protein>
    <submittedName>
        <fullName evidence="3">Uncharacterized protein</fullName>
    </submittedName>
</protein>
<reference evidence="3 4" key="1">
    <citation type="submission" date="2020-07" db="EMBL/GenBank/DDBJ databases">
        <authorList>
            <person name="Zhuang K."/>
            <person name="Ran Y."/>
        </authorList>
    </citation>
    <scope>NUCLEOTIDE SEQUENCE [LARGE SCALE GENOMIC DNA]</scope>
    <source>
        <strain evidence="3 4">WCH-YHL-001</strain>
    </source>
</reference>